<organism evidence="1 2">
    <name type="scientific">Methylocella silvestris</name>
    <dbReference type="NCBI Taxonomy" id="199596"/>
    <lineage>
        <taxon>Bacteria</taxon>
        <taxon>Pseudomonadati</taxon>
        <taxon>Pseudomonadota</taxon>
        <taxon>Alphaproteobacteria</taxon>
        <taxon>Hyphomicrobiales</taxon>
        <taxon>Beijerinckiaceae</taxon>
        <taxon>Methylocella</taxon>
    </lineage>
</organism>
<gene>
    <name evidence="1" type="ORF">CR492_09655</name>
</gene>
<evidence type="ECO:0000313" key="2">
    <source>
        <dbReference type="Proteomes" id="UP000236286"/>
    </source>
</evidence>
<dbReference type="InterPro" id="IPR002816">
    <property type="entry name" value="TraB/PrgY/GumN_fam"/>
</dbReference>
<dbReference type="PANTHER" id="PTHR40590">
    <property type="entry name" value="CYTOPLASMIC PROTEIN-RELATED"/>
    <property type="match status" value="1"/>
</dbReference>
<dbReference type="CDD" id="cd14789">
    <property type="entry name" value="Tiki"/>
    <property type="match status" value="1"/>
</dbReference>
<sequence>MAAKACSAPAARRASATSGRQFVARREPAAQGVRYGAVIAAILCFAAGGARAACSGHDLFPLIEEKAPEAFAAIKAQAAETPFGRGTFFRLSRGDDAPSYLFGTLHLADPRVTDFRPSVVAALDASKTLAVESVETGARLESVIRKDPKAMRAAVLADAAERARTLLDRADFAALKALVAAAGMKASAAGELKPAVLALLLDLPACARTNGARPYADQRIAAMARARGLKVVGLETMIEQLDSLDGLPPDESRALLVSTLRQASEAEDVVETTIARYVEQDTGALLAWMRSPDFIPGVVGAATPTLFLDRLISGRNQRMAARALPLLAGGGVFIAVGATHLPGKEGLLRLFEEQGFAVERVE</sequence>
<dbReference type="OrthoDB" id="9806326at2"/>
<protein>
    <submittedName>
        <fullName evidence="1">TraB/GumN family protein</fullName>
    </submittedName>
</protein>
<name>A0A2J7TH63_METSI</name>
<accession>A0A2J7TH63</accession>
<comment type="caution">
    <text evidence="1">The sequence shown here is derived from an EMBL/GenBank/DDBJ whole genome shotgun (WGS) entry which is preliminary data.</text>
</comment>
<dbReference type="EMBL" id="PDZR01000009">
    <property type="protein sequence ID" value="PNG26110.1"/>
    <property type="molecule type" value="Genomic_DNA"/>
</dbReference>
<dbReference type="PANTHER" id="PTHR40590:SF1">
    <property type="entry name" value="CYTOPLASMIC PROTEIN"/>
    <property type="match status" value="1"/>
</dbReference>
<dbReference type="AlphaFoldDB" id="A0A2J7TH63"/>
<proteinExistence type="predicted"/>
<dbReference type="Proteomes" id="UP000236286">
    <property type="component" value="Unassembled WGS sequence"/>
</dbReference>
<reference evidence="1 2" key="1">
    <citation type="submission" date="2017-10" db="EMBL/GenBank/DDBJ databases">
        <title>Genome announcement of Methylocella silvestris TVC from permafrost.</title>
        <authorList>
            <person name="Wang J."/>
            <person name="Geng K."/>
            <person name="Ul-Haque F."/>
            <person name="Crombie A.T."/>
            <person name="Street L.E."/>
            <person name="Wookey P.A."/>
            <person name="Murrell J.C."/>
            <person name="Pratscher J."/>
        </authorList>
    </citation>
    <scope>NUCLEOTIDE SEQUENCE [LARGE SCALE GENOMIC DNA]</scope>
    <source>
        <strain evidence="1 2">TVC</strain>
    </source>
</reference>
<dbReference type="Pfam" id="PF01963">
    <property type="entry name" value="TraB_PrgY_gumN"/>
    <property type="match status" value="1"/>
</dbReference>
<evidence type="ECO:0000313" key="1">
    <source>
        <dbReference type="EMBL" id="PNG26110.1"/>
    </source>
</evidence>
<dbReference type="InterPro" id="IPR047111">
    <property type="entry name" value="YbaP-like"/>
</dbReference>